<proteinExistence type="inferred from homology"/>
<accession>A0A4D6XJA1</accession>
<comment type="subunit">
    <text evidence="2">Monomer.</text>
</comment>
<dbReference type="PANTHER" id="PTHR10146:SF14">
    <property type="entry name" value="PYRIDOXAL PHOSPHATE HOMEOSTASIS PROTEIN"/>
    <property type="match status" value="1"/>
</dbReference>
<dbReference type="Pfam" id="PF01168">
    <property type="entry name" value="Ala_racemase_N"/>
    <property type="match status" value="1"/>
</dbReference>
<evidence type="ECO:0000313" key="6">
    <source>
        <dbReference type="Proteomes" id="UP001163441"/>
    </source>
</evidence>
<dbReference type="InterPro" id="IPR029066">
    <property type="entry name" value="PLP-binding_barrel"/>
</dbReference>
<dbReference type="NCBIfam" id="TIGR00044">
    <property type="entry name" value="YggS family pyridoxal phosphate-dependent enzyme"/>
    <property type="match status" value="1"/>
</dbReference>
<dbReference type="GO" id="GO:0030170">
    <property type="term" value="F:pyridoxal phosphate binding"/>
    <property type="evidence" value="ECO:0007669"/>
    <property type="project" value="UniProtKB-UniRule"/>
</dbReference>
<dbReference type="Gene3D" id="3.20.20.10">
    <property type="entry name" value="Alanine racemase"/>
    <property type="match status" value="1"/>
</dbReference>
<evidence type="ECO:0000256" key="4">
    <source>
        <dbReference type="RuleBase" id="RU004514"/>
    </source>
</evidence>
<dbReference type="PROSITE" id="PS01211">
    <property type="entry name" value="UPF0001"/>
    <property type="match status" value="1"/>
</dbReference>
<sequence length="225" mass="26420">MKNIENNIKILKKKIQYSLENNNSLLKKIKIIAASKNQSVEKIQIVLSSGIYEFGENYIQESIHKIKKLKKNNKIIWHFIGKLQSKKTKLVAQYFDWCQTIDREKIAILLNKYRTNKKIPMNVLIQINISQEENKNGIYIKNYKKLANIVSKMPNLNFRGIMAMPKKEKEIIKYCDYENIRNIFNILKNEYKSVDTLSLGTSFDVKTALMYNSNMIRIGKDIFNS</sequence>
<evidence type="ECO:0000256" key="1">
    <source>
        <dbReference type="ARBA" id="ARBA00022898"/>
    </source>
</evidence>
<dbReference type="AlphaFoldDB" id="A0A4D6XJA1"/>
<comment type="similarity">
    <text evidence="2 4">Belongs to the pyridoxal phosphate-binding protein YggS/PROSC family.</text>
</comment>
<name>A0A4D6XJA1_9GAMM</name>
<dbReference type="InterPro" id="IPR011078">
    <property type="entry name" value="PyrdxlP_homeostasis"/>
</dbReference>
<dbReference type="InterPro" id="IPR001608">
    <property type="entry name" value="Ala_racemase_N"/>
</dbReference>
<organism evidence="5 6">
    <name type="scientific">Buchnera aphidicola</name>
    <name type="common">Aphis craccivora</name>
    <dbReference type="NCBI Taxonomy" id="466616"/>
    <lineage>
        <taxon>Bacteria</taxon>
        <taxon>Pseudomonadati</taxon>
        <taxon>Pseudomonadota</taxon>
        <taxon>Gammaproteobacteria</taxon>
        <taxon>Enterobacterales</taxon>
        <taxon>Erwiniaceae</taxon>
        <taxon>Buchnera</taxon>
    </lineage>
</organism>
<dbReference type="SUPFAM" id="SSF51419">
    <property type="entry name" value="PLP-binding barrel"/>
    <property type="match status" value="1"/>
</dbReference>
<evidence type="ECO:0000256" key="3">
    <source>
        <dbReference type="PIRSR" id="PIRSR004848-1"/>
    </source>
</evidence>
<dbReference type="Proteomes" id="UP001163441">
    <property type="component" value="Chromosome"/>
</dbReference>
<evidence type="ECO:0000256" key="2">
    <source>
        <dbReference type="HAMAP-Rule" id="MF_02087"/>
    </source>
</evidence>
<dbReference type="RefSeq" id="WP_158360816.1">
    <property type="nucleotide sequence ID" value="NZ_CP034897.1"/>
</dbReference>
<reference evidence="5" key="1">
    <citation type="submission" date="2022-11" db="EMBL/GenBank/DDBJ databases">
        <title>The whole genome sequencing of pests is an important tool to study the evolution of the plant-insect interaction and insecticide resistance.</title>
        <authorList>
            <person name="Kananovich Y."/>
        </authorList>
    </citation>
    <scope>NUCLEOTIDE SEQUENCE</scope>
    <source>
        <strain evidence="5">BSU_Aph_2016</strain>
    </source>
</reference>
<protein>
    <recommendedName>
        <fullName evidence="2">Pyridoxal phosphate homeostasis protein</fullName>
        <shortName evidence="2">PLP homeostasis protein</shortName>
    </recommendedName>
</protein>
<comment type="function">
    <text evidence="2">Pyridoxal 5'-phosphate (PLP)-binding protein, which is involved in PLP homeostasis.</text>
</comment>
<dbReference type="PANTHER" id="PTHR10146">
    <property type="entry name" value="PROLINE SYNTHETASE CO-TRANSCRIBED BACTERIAL HOMOLOG PROTEIN"/>
    <property type="match status" value="1"/>
</dbReference>
<feature type="modified residue" description="N6-(pyridoxal phosphate)lysine" evidence="2 3">
    <location>
        <position position="36"/>
    </location>
</feature>
<dbReference type="PIRSF" id="PIRSF004848">
    <property type="entry name" value="YBL036c_PLPDEIII"/>
    <property type="match status" value="1"/>
</dbReference>
<comment type="cofactor">
    <cofactor evidence="3">
        <name>pyridoxal 5'-phosphate</name>
        <dbReference type="ChEBI" id="CHEBI:597326"/>
    </cofactor>
</comment>
<dbReference type="OrthoDB" id="9804072at2"/>
<gene>
    <name evidence="5" type="ORF">OWM53_02805</name>
</gene>
<dbReference type="EMBL" id="CP113403">
    <property type="protein sequence ID" value="WAI17745.1"/>
    <property type="molecule type" value="Genomic_DNA"/>
</dbReference>
<keyword evidence="1 2" id="KW-0663">Pyridoxal phosphate</keyword>
<evidence type="ECO:0000313" key="5">
    <source>
        <dbReference type="EMBL" id="WAI17745.1"/>
    </source>
</evidence>
<dbReference type="HAMAP" id="MF_02087">
    <property type="entry name" value="PLP_homeostasis"/>
    <property type="match status" value="1"/>
</dbReference>